<accession>A0A377WNB7</accession>
<proteinExistence type="predicted"/>
<sequence length="140" mass="15670">MVEHLVAAALLDDPAVDHKHHLVGHLAGKAISWVTTTRVVPDRASFLIHIQHLAHQLRIQRRSGLIKQDHPRVQRQRPGNGDTLLLAAGEMPRPGVGFIAQSDDVQQFIGTGNGLFARDLLVGDRRLYQVLQHRQVRKQV</sequence>
<dbReference type="AntiFam" id="ANF00142">
    <property type="entry name" value="Shadow ORF (opposite yadG)"/>
</dbReference>
<dbReference type="AlphaFoldDB" id="A0A377WNB7"/>
<gene>
    <name evidence="1" type="ORF">NCTC8849_03287</name>
</gene>
<dbReference type="AntiFam" id="ANF00095">
    <property type="entry name" value="Shadow ORF (opposite ABC transporters)"/>
</dbReference>
<dbReference type="EMBL" id="UGLC01000002">
    <property type="protein sequence ID" value="STT54698.1"/>
    <property type="molecule type" value="Genomic_DNA"/>
</dbReference>
<evidence type="ECO:0000313" key="1">
    <source>
        <dbReference type="EMBL" id="STT54698.1"/>
    </source>
</evidence>
<reference evidence="1 2" key="1">
    <citation type="submission" date="2018-06" db="EMBL/GenBank/DDBJ databases">
        <authorList>
            <consortium name="Pathogen Informatics"/>
            <person name="Doyle S."/>
        </authorList>
    </citation>
    <scope>NUCLEOTIDE SEQUENCE [LARGE SCALE GENOMIC DNA]</scope>
    <source>
        <strain evidence="1 2">NCTC8849</strain>
    </source>
</reference>
<name>A0A377WNB7_KLEPN</name>
<evidence type="ECO:0000313" key="2">
    <source>
        <dbReference type="Proteomes" id="UP000254799"/>
    </source>
</evidence>
<protein>
    <submittedName>
        <fullName evidence="1">Uncharacterized protein</fullName>
    </submittedName>
</protein>
<organism evidence="1 2">
    <name type="scientific">Klebsiella pneumoniae</name>
    <dbReference type="NCBI Taxonomy" id="573"/>
    <lineage>
        <taxon>Bacteria</taxon>
        <taxon>Pseudomonadati</taxon>
        <taxon>Pseudomonadota</taxon>
        <taxon>Gammaproteobacteria</taxon>
        <taxon>Enterobacterales</taxon>
        <taxon>Enterobacteriaceae</taxon>
        <taxon>Klebsiella/Raoultella group</taxon>
        <taxon>Klebsiella</taxon>
        <taxon>Klebsiella pneumoniae complex</taxon>
    </lineage>
</organism>
<dbReference type="Proteomes" id="UP000254799">
    <property type="component" value="Unassembled WGS sequence"/>
</dbReference>